<evidence type="ECO:0000256" key="1">
    <source>
        <dbReference type="SAM" id="MobiDB-lite"/>
    </source>
</evidence>
<sequence>MQVRSGHGHSGHGWHRNPTGFGKKKGHYPTGSDWPKNPGSLSDQENQKYWSFRTIHKVFMITLSNDGGYVRICERTRLSGYEIVVTLDAATWLIETLEVLQKREEKQRMNFKRTFRNNSNVCFLESFQNSRGVFIRISVLKNNRITLVIIPEERQARGWSELARCLNGVLKRSIPQKYKIQKSLVEEEEFVRSGGLKPSYANIVKQPAEPSKSQSGLRYYDHDDDRRSRPYGGRNKLPKQDSHLVKRKYHKPIQNWTSNKLGYWDFLPKENGSFRPRNMFPRDRMEQEHFHEYLQAEKCDKDWNRALIMFRDNSKVGWSVIFYNLSREIDRKLVVSQMYDDRTIIWCKNEEEMESLLKLHKTAISGTGGTIVSLIRWSMEEQNRDIKIECRSSWMGVEELPLNLWNIKFMGKIGELCGGLLDVEKDTAEKTFLHHLRLKLGGDEDGFVPKSIRLHYQGSELVLKLFKLNDWGYRFNGFFNTIWHQDSEFYKNEELQYTCKNSIFMKY</sequence>
<comment type="caution">
    <text evidence="2">The sequence shown here is derived from an EMBL/GenBank/DDBJ whole genome shotgun (WGS) entry which is preliminary data.</text>
</comment>
<feature type="compositionally biased region" description="Basic and acidic residues" evidence="1">
    <location>
        <begin position="219"/>
        <end position="228"/>
    </location>
</feature>
<dbReference type="PANTHER" id="PTHR34427:SF5">
    <property type="entry name" value="DUF4283 DOMAIN-CONTAINING PROTEIN"/>
    <property type="match status" value="1"/>
</dbReference>
<dbReference type="AlphaFoldDB" id="A0A7J6FLV9"/>
<feature type="region of interest" description="Disordered" evidence="1">
    <location>
        <begin position="1"/>
        <end position="42"/>
    </location>
</feature>
<dbReference type="Gene3D" id="3.10.450.700">
    <property type="match status" value="1"/>
</dbReference>
<evidence type="ECO:0008006" key="4">
    <source>
        <dbReference type="Google" id="ProtNLM"/>
    </source>
</evidence>
<feature type="compositionally biased region" description="Basic residues" evidence="1">
    <location>
        <begin position="1"/>
        <end position="15"/>
    </location>
</feature>
<dbReference type="PANTHER" id="PTHR34427">
    <property type="entry name" value="DUF4283 DOMAIN PROTEIN"/>
    <property type="match status" value="1"/>
</dbReference>
<dbReference type="Proteomes" id="UP000525078">
    <property type="component" value="Unassembled WGS sequence"/>
</dbReference>
<reference evidence="2 3" key="1">
    <citation type="journal article" date="2020" name="bioRxiv">
        <title>Sequence and annotation of 42 cannabis genomes reveals extensive copy number variation in cannabinoid synthesis and pathogen resistance genes.</title>
        <authorList>
            <person name="Mckernan K.J."/>
            <person name="Helbert Y."/>
            <person name="Kane L.T."/>
            <person name="Ebling H."/>
            <person name="Zhang L."/>
            <person name="Liu B."/>
            <person name="Eaton Z."/>
            <person name="Mclaughlin S."/>
            <person name="Kingan S."/>
            <person name="Baybayan P."/>
            <person name="Concepcion G."/>
            <person name="Jordan M."/>
            <person name="Riva A."/>
            <person name="Barbazuk W."/>
            <person name="Harkins T."/>
        </authorList>
    </citation>
    <scope>NUCLEOTIDE SEQUENCE [LARGE SCALE GENOMIC DNA]</scope>
    <source>
        <strain evidence="3">cv. Jamaican Lion 4</strain>
        <tissue evidence="2">Leaf</tissue>
    </source>
</reference>
<evidence type="ECO:0000313" key="3">
    <source>
        <dbReference type="Proteomes" id="UP000525078"/>
    </source>
</evidence>
<organism evidence="2 3">
    <name type="scientific">Cannabis sativa</name>
    <name type="common">Hemp</name>
    <name type="synonym">Marijuana</name>
    <dbReference type="NCBI Taxonomy" id="3483"/>
    <lineage>
        <taxon>Eukaryota</taxon>
        <taxon>Viridiplantae</taxon>
        <taxon>Streptophyta</taxon>
        <taxon>Embryophyta</taxon>
        <taxon>Tracheophyta</taxon>
        <taxon>Spermatophyta</taxon>
        <taxon>Magnoliopsida</taxon>
        <taxon>eudicotyledons</taxon>
        <taxon>Gunneridae</taxon>
        <taxon>Pentapetalae</taxon>
        <taxon>rosids</taxon>
        <taxon>fabids</taxon>
        <taxon>Rosales</taxon>
        <taxon>Cannabaceae</taxon>
        <taxon>Cannabis</taxon>
    </lineage>
</organism>
<protein>
    <recommendedName>
        <fullName evidence="4">DUF4283 domain-containing protein</fullName>
    </recommendedName>
</protein>
<accession>A0A7J6FLV9</accession>
<evidence type="ECO:0000313" key="2">
    <source>
        <dbReference type="EMBL" id="KAF4371674.1"/>
    </source>
</evidence>
<name>A0A7J6FLV9_CANSA</name>
<gene>
    <name evidence="2" type="ORF">F8388_008614</name>
</gene>
<feature type="region of interest" description="Disordered" evidence="1">
    <location>
        <begin position="201"/>
        <end position="243"/>
    </location>
</feature>
<proteinExistence type="predicted"/>
<dbReference type="EMBL" id="JAATIP010000109">
    <property type="protein sequence ID" value="KAF4371674.1"/>
    <property type="molecule type" value="Genomic_DNA"/>
</dbReference>